<sequence>MRSNMDGAGSTESRLQGDFLKFRQSLGNGEIEGAMLESVSILERSRSKEERAPVIEALVRMERALHGSGDPAFVGTELRWCVDRMNAVSPGSANHGICLLNLAAWHRNRGETMMSLSTHSDISLSHGHPNEIVGLSRLEVSRIMANLGDIDPAMRHLWTARQCLSDSGMVPEALSASLEWLNLALEEVDSESPRMSARIAEATPRNDPGRSWVASNPDDVREVVETLMPVLLSDVSGEERRDIGLLLDAAEALGEESWPNEVSRLSAEIQDPRVLDALQS</sequence>
<dbReference type="EMBL" id="KF900935">
    <property type="protein sequence ID" value="AIF12051.1"/>
    <property type="molecule type" value="Genomic_DNA"/>
</dbReference>
<proteinExistence type="predicted"/>
<accession>A0A075H6L4</accession>
<evidence type="ECO:0000313" key="1">
    <source>
        <dbReference type="EMBL" id="AIF12051.1"/>
    </source>
</evidence>
<protein>
    <recommendedName>
        <fullName evidence="2">TPR repeat-containing protein</fullName>
    </recommendedName>
</protein>
<name>A0A075H6L4_9EURY</name>
<reference evidence="1" key="1">
    <citation type="journal article" date="2014" name="Genome Biol. Evol.">
        <title>Pangenome evidence for extensive interdomain horizontal transfer affecting lineage core and shell genes in uncultured planktonic thaumarchaeota and euryarchaeota.</title>
        <authorList>
            <person name="Deschamps P."/>
            <person name="Zivanovic Y."/>
            <person name="Moreira D."/>
            <person name="Rodriguez-Valera F."/>
            <person name="Lopez-Garcia P."/>
        </authorList>
    </citation>
    <scope>NUCLEOTIDE SEQUENCE</scope>
</reference>
<evidence type="ECO:0008006" key="2">
    <source>
        <dbReference type="Google" id="ProtNLM"/>
    </source>
</evidence>
<dbReference type="AlphaFoldDB" id="A0A075H6L4"/>
<organism evidence="1">
    <name type="scientific">uncultured marine group II/III euryarchaeote KM3_54_D07</name>
    <dbReference type="NCBI Taxonomy" id="1456460"/>
    <lineage>
        <taxon>Archaea</taxon>
        <taxon>Methanobacteriati</taxon>
        <taxon>Methanobacteriota</taxon>
        <taxon>environmental samples</taxon>
    </lineage>
</organism>